<dbReference type="Proteomes" id="UP000539372">
    <property type="component" value="Unassembled WGS sequence"/>
</dbReference>
<proteinExistence type="predicted"/>
<evidence type="ECO:0000313" key="1">
    <source>
        <dbReference type="EMBL" id="NMM45132.1"/>
    </source>
</evidence>
<accession>A0A7Y0E0S2</accession>
<keyword evidence="2" id="KW-1185">Reference proteome</keyword>
<evidence type="ECO:0000313" key="2">
    <source>
        <dbReference type="Proteomes" id="UP000539372"/>
    </source>
</evidence>
<reference evidence="1 2" key="1">
    <citation type="submission" date="2020-04" db="EMBL/GenBank/DDBJ databases">
        <title>Rhodospirillaceae bacterium KN72 isolated from deep sea.</title>
        <authorList>
            <person name="Zhang D.-C."/>
        </authorList>
    </citation>
    <scope>NUCLEOTIDE SEQUENCE [LARGE SCALE GENOMIC DNA]</scope>
    <source>
        <strain evidence="1 2">KN72</strain>
    </source>
</reference>
<name>A0A7Y0E0S2_9PROT</name>
<sequence>MSFEDYKAEIALLLTQMTGDPGDEHEIQMRLHALINTLRAEGLPVPDDLKELEADLEEKFGGKA</sequence>
<gene>
    <name evidence="1" type="ORF">HH303_11625</name>
</gene>
<comment type="caution">
    <text evidence="1">The sequence shown here is derived from an EMBL/GenBank/DDBJ whole genome shotgun (WGS) entry which is preliminary data.</text>
</comment>
<dbReference type="EMBL" id="JABBNT010000003">
    <property type="protein sequence ID" value="NMM45132.1"/>
    <property type="molecule type" value="Genomic_DNA"/>
</dbReference>
<dbReference type="RefSeq" id="WP_169625497.1">
    <property type="nucleotide sequence ID" value="NZ_JABBNT010000003.1"/>
</dbReference>
<protein>
    <submittedName>
        <fullName evidence="1">Uncharacterized protein</fullName>
    </submittedName>
</protein>
<dbReference type="AlphaFoldDB" id="A0A7Y0E0S2"/>
<organism evidence="1 2">
    <name type="scientific">Pacificispira spongiicola</name>
    <dbReference type="NCBI Taxonomy" id="2729598"/>
    <lineage>
        <taxon>Bacteria</taxon>
        <taxon>Pseudomonadati</taxon>
        <taxon>Pseudomonadota</taxon>
        <taxon>Alphaproteobacteria</taxon>
        <taxon>Rhodospirillales</taxon>
        <taxon>Rhodospirillaceae</taxon>
        <taxon>Pacificispira</taxon>
    </lineage>
</organism>